<protein>
    <submittedName>
        <fullName evidence="2">Uncharacterized protein</fullName>
    </submittedName>
</protein>
<feature type="region of interest" description="Disordered" evidence="1">
    <location>
        <begin position="184"/>
        <end position="212"/>
    </location>
</feature>
<evidence type="ECO:0000256" key="1">
    <source>
        <dbReference type="SAM" id="MobiDB-lite"/>
    </source>
</evidence>
<dbReference type="EMBL" id="MU004186">
    <property type="protein sequence ID" value="KAF2497805.1"/>
    <property type="molecule type" value="Genomic_DNA"/>
</dbReference>
<dbReference type="Proteomes" id="UP000799750">
    <property type="component" value="Unassembled WGS sequence"/>
</dbReference>
<sequence>MYISLLGFRLVGPSAWRADWGSGGLGVFQNHGHVTCFLSVALRRLRAHRAPSSQTHAPAVGGMPQRWSGQRWPAGPHNLPTSGVTSAGCLCTRTAVVALAYRIWRREVRSQTSVDASQRSTFRVRQTIRSPKCGRRRELSDVPELRLGYFCSGCISCLRVPLPSPTSSSRAALTTWELKSVTAHSASALPPPRRIPHFSRSSPTQSRTSRNRHAVVTRIIASPHFLDRFVSPPA</sequence>
<evidence type="ECO:0000313" key="3">
    <source>
        <dbReference type="Proteomes" id="UP000799750"/>
    </source>
</evidence>
<keyword evidence="3" id="KW-1185">Reference proteome</keyword>
<accession>A0A6A6QZC1</accession>
<dbReference type="AlphaFoldDB" id="A0A6A6QZC1"/>
<gene>
    <name evidence="2" type="ORF">BU16DRAFT_325860</name>
</gene>
<evidence type="ECO:0000313" key="2">
    <source>
        <dbReference type="EMBL" id="KAF2497805.1"/>
    </source>
</evidence>
<reference evidence="2" key="1">
    <citation type="journal article" date="2020" name="Stud. Mycol.">
        <title>101 Dothideomycetes genomes: a test case for predicting lifestyles and emergence of pathogens.</title>
        <authorList>
            <person name="Haridas S."/>
            <person name="Albert R."/>
            <person name="Binder M."/>
            <person name="Bloem J."/>
            <person name="Labutti K."/>
            <person name="Salamov A."/>
            <person name="Andreopoulos B."/>
            <person name="Baker S."/>
            <person name="Barry K."/>
            <person name="Bills G."/>
            <person name="Bluhm B."/>
            <person name="Cannon C."/>
            <person name="Castanera R."/>
            <person name="Culley D."/>
            <person name="Daum C."/>
            <person name="Ezra D."/>
            <person name="Gonzalez J."/>
            <person name="Henrissat B."/>
            <person name="Kuo A."/>
            <person name="Liang C."/>
            <person name="Lipzen A."/>
            <person name="Lutzoni F."/>
            <person name="Magnuson J."/>
            <person name="Mondo S."/>
            <person name="Nolan M."/>
            <person name="Ohm R."/>
            <person name="Pangilinan J."/>
            <person name="Park H.-J."/>
            <person name="Ramirez L."/>
            <person name="Alfaro M."/>
            <person name="Sun H."/>
            <person name="Tritt A."/>
            <person name="Yoshinaga Y."/>
            <person name="Zwiers L.-H."/>
            <person name="Turgeon B."/>
            <person name="Goodwin S."/>
            <person name="Spatafora J."/>
            <person name="Crous P."/>
            <person name="Grigoriev I."/>
        </authorList>
    </citation>
    <scope>NUCLEOTIDE SEQUENCE</scope>
    <source>
        <strain evidence="2">CBS 269.34</strain>
    </source>
</reference>
<organism evidence="2 3">
    <name type="scientific">Lophium mytilinum</name>
    <dbReference type="NCBI Taxonomy" id="390894"/>
    <lineage>
        <taxon>Eukaryota</taxon>
        <taxon>Fungi</taxon>
        <taxon>Dikarya</taxon>
        <taxon>Ascomycota</taxon>
        <taxon>Pezizomycotina</taxon>
        <taxon>Dothideomycetes</taxon>
        <taxon>Pleosporomycetidae</taxon>
        <taxon>Mytilinidiales</taxon>
        <taxon>Mytilinidiaceae</taxon>
        <taxon>Lophium</taxon>
    </lineage>
</organism>
<proteinExistence type="predicted"/>
<feature type="compositionally biased region" description="Low complexity" evidence="1">
    <location>
        <begin position="199"/>
        <end position="208"/>
    </location>
</feature>
<name>A0A6A6QZC1_9PEZI</name>